<dbReference type="KEGG" id="ncv:NCAV_0562"/>
<gene>
    <name evidence="2" type="ORF">NCAV_0562</name>
</gene>
<proteinExistence type="predicted"/>
<feature type="transmembrane region" description="Helical" evidence="1">
    <location>
        <begin position="14"/>
        <end position="39"/>
    </location>
</feature>
<keyword evidence="1" id="KW-1133">Transmembrane helix</keyword>
<dbReference type="AlphaFoldDB" id="A0A2K5AQ57"/>
<evidence type="ECO:0000313" key="3">
    <source>
        <dbReference type="Proteomes" id="UP000236248"/>
    </source>
</evidence>
<dbReference type="Proteomes" id="UP000236248">
    <property type="component" value="Chromosome NCAV"/>
</dbReference>
<protein>
    <submittedName>
        <fullName evidence="2">Uncharacterized protein</fullName>
    </submittedName>
</protein>
<dbReference type="GeneID" id="41594654"/>
<evidence type="ECO:0000256" key="1">
    <source>
        <dbReference type="SAM" id="Phobius"/>
    </source>
</evidence>
<organism evidence="2 3">
    <name type="scientific">Candidatus Nitrosocaldus cavascurensis</name>
    <dbReference type="NCBI Taxonomy" id="2058097"/>
    <lineage>
        <taxon>Archaea</taxon>
        <taxon>Nitrososphaerota</taxon>
        <taxon>Nitrososphaeria</taxon>
        <taxon>Candidatus Nitrosocaldales</taxon>
        <taxon>Candidatus Nitrosocaldaceae</taxon>
        <taxon>Candidatus Nitrosocaldus</taxon>
    </lineage>
</organism>
<feature type="transmembrane region" description="Helical" evidence="1">
    <location>
        <begin position="59"/>
        <end position="81"/>
    </location>
</feature>
<keyword evidence="1" id="KW-0472">Membrane</keyword>
<name>A0A2K5AQ57_9ARCH</name>
<dbReference type="EMBL" id="LT981265">
    <property type="protein sequence ID" value="SPC33755.1"/>
    <property type="molecule type" value="Genomic_DNA"/>
</dbReference>
<keyword evidence="3" id="KW-1185">Reference proteome</keyword>
<dbReference type="RefSeq" id="WP_103287440.1">
    <property type="nucleotide sequence ID" value="NZ_LT981265.1"/>
</dbReference>
<evidence type="ECO:0000313" key="2">
    <source>
        <dbReference type="EMBL" id="SPC33755.1"/>
    </source>
</evidence>
<keyword evidence="1" id="KW-0812">Transmembrane</keyword>
<sequence length="186" mass="20067">MVGNIAIGDWSSRFMVAAIIQGLLVTILTLSIVIGQMYVKPEVSRVIAFGSAGMWFTMGYIMYVVVGVIGVAVSALFYHYLEHTLTAAYRGIARYLAWTHLIMMNVGITGATWLMMYGGYEAAKVMLPVNVGGLGLTAAEAHEVLAPLVIPIAAFIIVLAVGVVLGGIGFMVTYRNSMKTMRIAKR</sequence>
<feature type="transmembrane region" description="Helical" evidence="1">
    <location>
        <begin position="148"/>
        <end position="172"/>
    </location>
</feature>
<reference evidence="3" key="1">
    <citation type="submission" date="2018-01" db="EMBL/GenBank/DDBJ databases">
        <authorList>
            <person name="Kerou L M."/>
        </authorList>
    </citation>
    <scope>NUCLEOTIDE SEQUENCE [LARGE SCALE GENOMIC DNA]</scope>
    <source>
        <strain evidence="3">SCU2</strain>
    </source>
</reference>
<accession>A0A2K5AQ57</accession>
<feature type="transmembrane region" description="Helical" evidence="1">
    <location>
        <begin position="93"/>
        <end position="116"/>
    </location>
</feature>